<name>A0A418AXA1_9STRA</name>
<comment type="caution">
    <text evidence="2">The sequence shown here is derived from an EMBL/GenBank/DDBJ whole genome shotgun (WGS) entry which is preliminary data.</text>
</comment>
<keyword evidence="1" id="KW-0472">Membrane</keyword>
<dbReference type="EMBL" id="QUSY01000348">
    <property type="protein sequence ID" value="RHY30177.1"/>
    <property type="molecule type" value="Genomic_DNA"/>
</dbReference>
<dbReference type="Proteomes" id="UP000285060">
    <property type="component" value="Unassembled WGS sequence"/>
</dbReference>
<keyword evidence="1" id="KW-0812">Transmembrane</keyword>
<evidence type="ECO:0000313" key="3">
    <source>
        <dbReference type="Proteomes" id="UP000285060"/>
    </source>
</evidence>
<feature type="transmembrane region" description="Helical" evidence="1">
    <location>
        <begin position="186"/>
        <end position="205"/>
    </location>
</feature>
<organism evidence="2 3">
    <name type="scientific">Aphanomyces invadans</name>
    <dbReference type="NCBI Taxonomy" id="157072"/>
    <lineage>
        <taxon>Eukaryota</taxon>
        <taxon>Sar</taxon>
        <taxon>Stramenopiles</taxon>
        <taxon>Oomycota</taxon>
        <taxon>Saprolegniomycetes</taxon>
        <taxon>Saprolegniales</taxon>
        <taxon>Verrucalvaceae</taxon>
        <taxon>Aphanomyces</taxon>
    </lineage>
</organism>
<feature type="transmembrane region" description="Helical" evidence="1">
    <location>
        <begin position="91"/>
        <end position="110"/>
    </location>
</feature>
<evidence type="ECO:0000256" key="1">
    <source>
        <dbReference type="SAM" id="Phobius"/>
    </source>
</evidence>
<keyword evidence="3" id="KW-1185">Reference proteome</keyword>
<proteinExistence type="predicted"/>
<feature type="transmembrane region" description="Helical" evidence="1">
    <location>
        <begin position="211"/>
        <end position="230"/>
    </location>
</feature>
<accession>A0A418AXA1</accession>
<dbReference type="AlphaFoldDB" id="A0A418AXA1"/>
<reference evidence="2 3" key="1">
    <citation type="submission" date="2018-08" db="EMBL/GenBank/DDBJ databases">
        <title>Aphanomyces genome sequencing and annotation.</title>
        <authorList>
            <person name="Minardi D."/>
            <person name="Oidtmann B."/>
            <person name="Van Der Giezen M."/>
            <person name="Studholme D.J."/>
        </authorList>
    </citation>
    <scope>NUCLEOTIDE SEQUENCE [LARGE SCALE GENOMIC DNA]</scope>
    <source>
        <strain evidence="2 3">NJM0002</strain>
    </source>
</reference>
<feature type="transmembrane region" description="Helical" evidence="1">
    <location>
        <begin position="65"/>
        <end position="85"/>
    </location>
</feature>
<protein>
    <submittedName>
        <fullName evidence="2">Uncharacterized protein</fullName>
    </submittedName>
</protein>
<sequence length="246" mass="25419">MKQAVQVLSQRLSEVLPAMGTTDMDPLILDVDEVANSSGSATSVLPVPSTAVHLHPDVQKKHQRVGLYLQVIGAICLSFMADAASSAPPPGLAYVGGVTAAMLSGVMWVVMPQLHDISPLPVITHTLVLSSTVSGLKSVIFPEAVVPTDVVSLPRVVTEVVVMAALGSIGQISVTRGCQLYPMEPLPVVPFAAGLVSMLVLDAVVCKEYLPAGPTIAVVVAVGATALLILRKPASDVVQPVVAAPE</sequence>
<gene>
    <name evidence="2" type="ORF">DYB32_006983</name>
</gene>
<keyword evidence="1" id="KW-1133">Transmembrane helix</keyword>
<evidence type="ECO:0000313" key="2">
    <source>
        <dbReference type="EMBL" id="RHY30177.1"/>
    </source>
</evidence>
<dbReference type="VEuPathDB" id="FungiDB:H310_06495"/>